<evidence type="ECO:0000259" key="1">
    <source>
        <dbReference type="SMART" id="SM01321"/>
    </source>
</evidence>
<evidence type="ECO:0000313" key="2">
    <source>
        <dbReference type="EMBL" id="GGB14801.1"/>
    </source>
</evidence>
<dbReference type="Gene3D" id="3.30.70.1290">
    <property type="entry name" value="Transposase IS200-like"/>
    <property type="match status" value="1"/>
</dbReference>
<proteinExistence type="predicted"/>
<gene>
    <name evidence="2" type="ORF">GCM10007414_30300</name>
</gene>
<sequence>MPQPRKSQVSLDDTPYYHCVSRCVRRAYLCGEDKQTGKSYEHRRQWVEDYLLRLAEVFAIDVCAYAVMSNHTHIVLHVNQQQAEAWSVQEVLERWHRLHKGTLLTQMYLNKELRPQLDASQLQCINDTAEIYRQRLYDLSWFMRQLNEHIAREANKEDQCTGRFWEGRFKSQALLDEAALMACMAYVDLNPVRAKMETTPESSKHTSVKLRAKAVQQKKAQPKVLFPFVGNPRNNMPQGLPFQLHHYLELVDSTGRIVREDKRGHLSLEASPIMQRLGIAAEQWLSLSCEFEQHFSGAVGKERLLRQYHQHLGHKRTTNLSRCRRLLNSA</sequence>
<protein>
    <submittedName>
        <fullName evidence="2">Transposase</fullName>
    </submittedName>
</protein>
<accession>A0ABQ1I486</accession>
<dbReference type="InterPro" id="IPR036515">
    <property type="entry name" value="Transposase_17_sf"/>
</dbReference>
<dbReference type="SUPFAM" id="SSF143422">
    <property type="entry name" value="Transposase IS200-like"/>
    <property type="match status" value="1"/>
</dbReference>
<feature type="domain" description="Transposase IS200-like" evidence="1">
    <location>
        <begin position="14"/>
        <end position="190"/>
    </location>
</feature>
<dbReference type="Proteomes" id="UP000651977">
    <property type="component" value="Unassembled WGS sequence"/>
</dbReference>
<dbReference type="EMBL" id="BMDY01000020">
    <property type="protein sequence ID" value="GGB14801.1"/>
    <property type="molecule type" value="Genomic_DNA"/>
</dbReference>
<comment type="caution">
    <text evidence="2">The sequence shown here is derived from an EMBL/GenBank/DDBJ whole genome shotgun (WGS) entry which is preliminary data.</text>
</comment>
<name>A0ABQ1I486_9ALTE</name>
<dbReference type="RefSeq" id="WP_055733407.1">
    <property type="nucleotide sequence ID" value="NZ_BMDY01000020.1"/>
</dbReference>
<keyword evidence="3" id="KW-1185">Reference proteome</keyword>
<reference evidence="3" key="1">
    <citation type="journal article" date="2019" name="Int. J. Syst. Evol. Microbiol.">
        <title>The Global Catalogue of Microorganisms (GCM) 10K type strain sequencing project: providing services to taxonomists for standard genome sequencing and annotation.</title>
        <authorList>
            <consortium name="The Broad Institute Genomics Platform"/>
            <consortium name="The Broad Institute Genome Sequencing Center for Infectious Disease"/>
            <person name="Wu L."/>
            <person name="Ma J."/>
        </authorList>
    </citation>
    <scope>NUCLEOTIDE SEQUENCE [LARGE SCALE GENOMIC DNA]</scope>
    <source>
        <strain evidence="3">CGMCC 1.10131</strain>
    </source>
</reference>
<dbReference type="SMART" id="SM01321">
    <property type="entry name" value="Y1_Tnp"/>
    <property type="match status" value="1"/>
</dbReference>
<dbReference type="InterPro" id="IPR002686">
    <property type="entry name" value="Transposase_17"/>
</dbReference>
<evidence type="ECO:0000313" key="3">
    <source>
        <dbReference type="Proteomes" id="UP000651977"/>
    </source>
</evidence>
<dbReference type="PANTHER" id="PTHR34322:SF2">
    <property type="entry name" value="TRANSPOSASE IS200-LIKE DOMAIN-CONTAINING PROTEIN"/>
    <property type="match status" value="1"/>
</dbReference>
<organism evidence="2 3">
    <name type="scientific">Agarivorans gilvus</name>
    <dbReference type="NCBI Taxonomy" id="680279"/>
    <lineage>
        <taxon>Bacteria</taxon>
        <taxon>Pseudomonadati</taxon>
        <taxon>Pseudomonadota</taxon>
        <taxon>Gammaproteobacteria</taxon>
        <taxon>Alteromonadales</taxon>
        <taxon>Alteromonadaceae</taxon>
        <taxon>Agarivorans</taxon>
    </lineage>
</organism>
<dbReference type="PANTHER" id="PTHR34322">
    <property type="entry name" value="TRANSPOSASE, Y1_TNP DOMAIN-CONTAINING"/>
    <property type="match status" value="1"/>
</dbReference>